<evidence type="ECO:0000313" key="2">
    <source>
        <dbReference type="Proteomes" id="UP000008142"/>
    </source>
</evidence>
<proteinExistence type="predicted"/>
<evidence type="ECO:0000313" key="1">
    <source>
        <dbReference type="EMBL" id="EGC43997.1"/>
    </source>
</evidence>
<dbReference type="OMA" id="CMAEILM"/>
<dbReference type="HOGENOM" id="CLU_2108329_0_0_1"/>
<organism evidence="2">
    <name type="scientific">Ajellomyces capsulatus (strain H88)</name>
    <name type="common">Darling's disease fungus</name>
    <name type="synonym">Histoplasma capsulatum</name>
    <dbReference type="NCBI Taxonomy" id="544711"/>
    <lineage>
        <taxon>Eukaryota</taxon>
        <taxon>Fungi</taxon>
        <taxon>Dikarya</taxon>
        <taxon>Ascomycota</taxon>
        <taxon>Pezizomycotina</taxon>
        <taxon>Eurotiomycetes</taxon>
        <taxon>Eurotiomycetidae</taxon>
        <taxon>Onygenales</taxon>
        <taxon>Ajellomycetaceae</taxon>
        <taxon>Histoplasma</taxon>
    </lineage>
</organism>
<reference evidence="2" key="1">
    <citation type="submission" date="2008-07" db="EMBL/GenBank/DDBJ databases">
        <title>Annotation of Ajellomyces capsulatus strain H88.</title>
        <authorList>
            <person name="Champion M."/>
            <person name="Cuomo C."/>
            <person name="Ma L.-J."/>
            <person name="Henn M.R."/>
            <person name="Sil A."/>
            <person name="Goldman B."/>
            <person name="Young S.K."/>
            <person name="Kodira C.D."/>
            <person name="Zeng Q."/>
            <person name="Koehrsen M."/>
            <person name="Alvarado L."/>
            <person name="Berlin A."/>
            <person name="Borenstein D."/>
            <person name="Chen Z."/>
            <person name="Engels R."/>
            <person name="Freedman E."/>
            <person name="Gellesch M."/>
            <person name="Goldberg J."/>
            <person name="Griggs A."/>
            <person name="Gujja S."/>
            <person name="Heiman D."/>
            <person name="Hepburn T."/>
            <person name="Howarth C."/>
            <person name="Jen D."/>
            <person name="Larson L."/>
            <person name="Lewis B."/>
            <person name="Mehta T."/>
            <person name="Park D."/>
            <person name="Pearson M."/>
            <person name="Roberts A."/>
            <person name="Saif S."/>
            <person name="Shea T."/>
            <person name="Shenoy N."/>
            <person name="Sisk P."/>
            <person name="Stolte C."/>
            <person name="Sykes S."/>
            <person name="Walk T."/>
            <person name="White J."/>
            <person name="Yandava C."/>
            <person name="Klein B."/>
            <person name="McEwen J.G."/>
            <person name="Puccia R."/>
            <person name="Goldman G.H."/>
            <person name="Felipe M.S."/>
            <person name="Nino-Vega G."/>
            <person name="San-Blas G."/>
            <person name="Taylor J."/>
            <person name="Mendoza L."/>
            <person name="Galagan J."/>
            <person name="Nusbaum C."/>
            <person name="Birren B."/>
        </authorList>
    </citation>
    <scope>NUCLEOTIDE SEQUENCE [LARGE SCALE GENOMIC DNA]</scope>
    <source>
        <strain evidence="2">H88</strain>
    </source>
</reference>
<dbReference type="EMBL" id="DS990637">
    <property type="protein sequence ID" value="EGC43997.1"/>
    <property type="molecule type" value="Genomic_DNA"/>
</dbReference>
<sequence length="115" mass="12550">MIEFRAGGSADADLDFHFRRKSSAFFIVEPITAFPQLPQILAASTRGKDRLIAASTQQHHHHRQGCMAEILMTMHGGQYMAIALLVRPIDSDPCDPEAEAEAEASCLSKAGVVRS</sequence>
<accession>F0UC51</accession>
<dbReference type="Proteomes" id="UP000008142">
    <property type="component" value="Unassembled WGS sequence"/>
</dbReference>
<gene>
    <name evidence="1" type="ORF">HCEG_03212</name>
</gene>
<protein>
    <submittedName>
        <fullName evidence="1">Predicted protein</fullName>
    </submittedName>
</protein>
<dbReference type="AlphaFoldDB" id="F0UC51"/>
<name>F0UC51_AJEC8</name>